<protein>
    <submittedName>
        <fullName evidence="2 4">Uncharacterized protein</fullName>
    </submittedName>
</protein>
<gene>
    <name evidence="2" type="ORF">ASIM_LOCUS1203</name>
</gene>
<reference evidence="4" key="1">
    <citation type="submission" date="2017-02" db="UniProtKB">
        <authorList>
            <consortium name="WormBaseParasite"/>
        </authorList>
    </citation>
    <scope>IDENTIFICATION</scope>
</reference>
<name>A0A0M3J1C0_ANISI</name>
<evidence type="ECO:0000256" key="1">
    <source>
        <dbReference type="SAM" id="MobiDB-lite"/>
    </source>
</evidence>
<dbReference type="OrthoDB" id="10004641at2759"/>
<evidence type="ECO:0000313" key="4">
    <source>
        <dbReference type="WBParaSite" id="ASIM_0000131701-mRNA-1"/>
    </source>
</evidence>
<keyword evidence="3" id="KW-1185">Reference proteome</keyword>
<reference evidence="2 3" key="2">
    <citation type="submission" date="2018-11" db="EMBL/GenBank/DDBJ databases">
        <authorList>
            <consortium name="Pathogen Informatics"/>
        </authorList>
    </citation>
    <scope>NUCLEOTIDE SEQUENCE [LARGE SCALE GENOMIC DNA]</scope>
</reference>
<dbReference type="WBParaSite" id="ASIM_0000131701-mRNA-1">
    <property type="protein sequence ID" value="ASIM_0000131701-mRNA-1"/>
    <property type="gene ID" value="ASIM_0000131701"/>
</dbReference>
<organism evidence="4">
    <name type="scientific">Anisakis simplex</name>
    <name type="common">Herring worm</name>
    <dbReference type="NCBI Taxonomy" id="6269"/>
    <lineage>
        <taxon>Eukaryota</taxon>
        <taxon>Metazoa</taxon>
        <taxon>Ecdysozoa</taxon>
        <taxon>Nematoda</taxon>
        <taxon>Chromadorea</taxon>
        <taxon>Rhabditida</taxon>
        <taxon>Spirurina</taxon>
        <taxon>Ascaridomorpha</taxon>
        <taxon>Ascaridoidea</taxon>
        <taxon>Anisakidae</taxon>
        <taxon>Anisakis</taxon>
        <taxon>Anisakis simplex complex</taxon>
    </lineage>
</organism>
<evidence type="ECO:0000313" key="2">
    <source>
        <dbReference type="EMBL" id="VDK18517.1"/>
    </source>
</evidence>
<accession>A0A0M3J1C0</accession>
<sequence>MVESSHLLMLADMATLGAEISSRDESNAVTETNHAEWPQSANFPDSGHDYIRSSDFDLLVNSYHDYYDRIMAPEYDAEHSYAFNIASDSIYPKGVRSLSFSRLFVHSSLVNVNLHLWIKMD</sequence>
<dbReference type="EMBL" id="UYRR01001162">
    <property type="protein sequence ID" value="VDK18517.1"/>
    <property type="molecule type" value="Genomic_DNA"/>
</dbReference>
<dbReference type="Proteomes" id="UP000267096">
    <property type="component" value="Unassembled WGS sequence"/>
</dbReference>
<feature type="region of interest" description="Disordered" evidence="1">
    <location>
        <begin position="22"/>
        <end position="41"/>
    </location>
</feature>
<evidence type="ECO:0000313" key="3">
    <source>
        <dbReference type="Proteomes" id="UP000267096"/>
    </source>
</evidence>
<dbReference type="AlphaFoldDB" id="A0A0M3J1C0"/>
<proteinExistence type="predicted"/>